<sequence>MRELNNVGSQLKMIRKDMNLTEKELYAGIISRGHVYRIENNQQALSYEKLKQVLKRLNISLQEFEFLRRGKEVEMVDQVILESYAARSIEEYEAIVKKIEIYLDTEQCLFLERLSGVFKCKVGLKKNRNPADFEEFIQSLWNAMSRKSTFYYRDILLLIHILPFKINGTERIINEVLNSLKKYEQFEAAQMLKVQILFHYVIFLKSEEKFDEAQNCAFQILPVAKEQNQVLIYLEIKYLIAEIHWFKDERECAEKEAEQVFLALDILDEENLLTEKKKQWSDLTSSSKIGFRR</sequence>
<dbReference type="CDD" id="cd00093">
    <property type="entry name" value="HTH_XRE"/>
    <property type="match status" value="1"/>
</dbReference>
<name>A0ABP3B3E9_9LIST</name>
<comment type="caution">
    <text evidence="2">The sequence shown here is derived from an EMBL/GenBank/DDBJ whole genome shotgun (WGS) entry which is preliminary data.</text>
</comment>
<keyword evidence="3" id="KW-1185">Reference proteome</keyword>
<dbReference type="Gene3D" id="1.25.40.10">
    <property type="entry name" value="Tetratricopeptide repeat domain"/>
    <property type="match status" value="1"/>
</dbReference>
<dbReference type="PANTHER" id="PTHR37038:SF13">
    <property type="entry name" value="HTH CRO_C1-TYPE DOMAIN-CONTAINING PROTEIN"/>
    <property type="match status" value="1"/>
</dbReference>
<organism evidence="2 3">
    <name type="scientific">Listeria floridensis FSL S10-1187</name>
    <dbReference type="NCBI Taxonomy" id="1265817"/>
    <lineage>
        <taxon>Bacteria</taxon>
        <taxon>Bacillati</taxon>
        <taxon>Bacillota</taxon>
        <taxon>Bacilli</taxon>
        <taxon>Bacillales</taxon>
        <taxon>Listeriaceae</taxon>
        <taxon>Listeria</taxon>
    </lineage>
</organism>
<evidence type="ECO:0000259" key="1">
    <source>
        <dbReference type="PROSITE" id="PS50943"/>
    </source>
</evidence>
<dbReference type="InterPro" id="IPR001387">
    <property type="entry name" value="Cro/C1-type_HTH"/>
</dbReference>
<evidence type="ECO:0000313" key="2">
    <source>
        <dbReference type="EMBL" id="EUJ33827.1"/>
    </source>
</evidence>
<protein>
    <submittedName>
        <fullName evidence="2">Transcriptional regulator</fullName>
    </submittedName>
</protein>
<dbReference type="PANTHER" id="PTHR37038">
    <property type="entry name" value="TRANSCRIPTIONAL REGULATOR-RELATED"/>
    <property type="match status" value="1"/>
</dbReference>
<dbReference type="InterPro" id="IPR053163">
    <property type="entry name" value="HTH-type_regulator_Rgg"/>
</dbReference>
<dbReference type="PROSITE" id="PS50943">
    <property type="entry name" value="HTH_CROC1"/>
    <property type="match status" value="1"/>
</dbReference>
<reference evidence="2 3" key="1">
    <citation type="journal article" date="2014" name="Int. J. Syst. Evol. Microbiol.">
        <title>Listeria floridensis sp. nov., Listeria aquatica sp. nov., Listeria cornellensis sp. nov., Listeria riparia sp. nov. and Listeria grandensis sp. nov., from agricultural and natural environments.</title>
        <authorList>
            <person name="den Bakker H.C."/>
            <person name="Warchocki S."/>
            <person name="Wright E.M."/>
            <person name="Allred A.F."/>
            <person name="Ahlstrom C."/>
            <person name="Manuel C.S."/>
            <person name="Stasiewicz M.J."/>
            <person name="Burrell A."/>
            <person name="Roof S."/>
            <person name="Strawn L."/>
            <person name="Fortes E.D."/>
            <person name="Nightingale K.K."/>
            <person name="Kephart D."/>
            <person name="Wiedmann M."/>
        </authorList>
    </citation>
    <scope>NUCLEOTIDE SEQUENCE [LARGE SCALE GENOMIC DNA]</scope>
    <source>
        <strain evidence="2 3">FSL S10-1187</strain>
    </source>
</reference>
<dbReference type="EMBL" id="AODF01000001">
    <property type="protein sequence ID" value="EUJ33827.1"/>
    <property type="molecule type" value="Genomic_DNA"/>
</dbReference>
<proteinExistence type="predicted"/>
<dbReference type="Proteomes" id="UP000019249">
    <property type="component" value="Unassembled WGS sequence"/>
</dbReference>
<dbReference type="SUPFAM" id="SSF47413">
    <property type="entry name" value="lambda repressor-like DNA-binding domains"/>
    <property type="match status" value="1"/>
</dbReference>
<accession>A0ABP3B3E9</accession>
<dbReference type="Pfam" id="PF01381">
    <property type="entry name" value="HTH_3"/>
    <property type="match status" value="1"/>
</dbReference>
<feature type="domain" description="HTH cro/C1-type" evidence="1">
    <location>
        <begin position="11"/>
        <end position="64"/>
    </location>
</feature>
<dbReference type="InterPro" id="IPR011990">
    <property type="entry name" value="TPR-like_helical_dom_sf"/>
</dbReference>
<gene>
    <name evidence="2" type="ORF">MFLO_01325</name>
</gene>
<dbReference type="SMART" id="SM00530">
    <property type="entry name" value="HTH_XRE"/>
    <property type="match status" value="1"/>
</dbReference>
<dbReference type="InterPro" id="IPR010982">
    <property type="entry name" value="Lambda_DNA-bd_dom_sf"/>
</dbReference>
<evidence type="ECO:0000313" key="3">
    <source>
        <dbReference type="Proteomes" id="UP000019249"/>
    </source>
</evidence>